<name>W0RL28_9BACT</name>
<keyword evidence="1" id="KW-0472">Membrane</keyword>
<dbReference type="PATRIC" id="fig|861299.3.peg.4289"/>
<sequence length="196" mass="21964">MSSTAERNDQASGPYADRRQRRLGTARAVRAVKARFSAELTPVERIGNRLTIIAGSTPFLLFHVVWFALWIGWNVGMPGRAFDPFPFGLLTMVVSLEAIFLSVFVLMTQNRESTIAEVREEVTLAVTLRVEEEVTKVLQLVAGLYPRLGQQVADDPELARMLQPLDADAIERDLTDQLKQLDHGSRERDLSAVWAD</sequence>
<keyword evidence="1" id="KW-0812">Transmembrane</keyword>
<dbReference type="InterPro" id="IPR010406">
    <property type="entry name" value="DUF1003"/>
</dbReference>
<dbReference type="OrthoDB" id="9795736at2"/>
<dbReference type="RefSeq" id="WP_025413207.1">
    <property type="nucleotide sequence ID" value="NZ_CP007128.1"/>
</dbReference>
<accession>W0RL28</accession>
<dbReference type="STRING" id="861299.J421_4232"/>
<feature type="transmembrane region" description="Helical" evidence="1">
    <location>
        <begin position="50"/>
        <end position="73"/>
    </location>
</feature>
<dbReference type="AlphaFoldDB" id="W0RL28"/>
<evidence type="ECO:0000256" key="1">
    <source>
        <dbReference type="SAM" id="Phobius"/>
    </source>
</evidence>
<dbReference type="EMBL" id="CP007128">
    <property type="protein sequence ID" value="AHG91769.1"/>
    <property type="molecule type" value="Genomic_DNA"/>
</dbReference>
<keyword evidence="1" id="KW-1133">Transmembrane helix</keyword>
<proteinExistence type="predicted"/>
<dbReference type="eggNOG" id="COG4420">
    <property type="taxonomic scope" value="Bacteria"/>
</dbReference>
<reference evidence="2 3" key="1">
    <citation type="journal article" date="2014" name="Genome Announc.">
        <title>Genome Sequence and Methylome of Soil Bacterium Gemmatirosa kalamazoonensis KBS708T, a Member of the Rarely Cultivated Gemmatimonadetes Phylum.</title>
        <authorList>
            <person name="Debruyn J.M."/>
            <person name="Radosevich M."/>
            <person name="Wommack K.E."/>
            <person name="Polson S.W."/>
            <person name="Hauser L.J."/>
            <person name="Fawaz M.N."/>
            <person name="Korlach J."/>
            <person name="Tsai Y.C."/>
        </authorList>
    </citation>
    <scope>NUCLEOTIDE SEQUENCE [LARGE SCALE GENOMIC DNA]</scope>
    <source>
        <strain evidence="2 3">KBS708</strain>
    </source>
</reference>
<organism evidence="2 3">
    <name type="scientific">Gemmatirosa kalamazoonensis</name>
    <dbReference type="NCBI Taxonomy" id="861299"/>
    <lineage>
        <taxon>Bacteria</taxon>
        <taxon>Pseudomonadati</taxon>
        <taxon>Gemmatimonadota</taxon>
        <taxon>Gemmatimonadia</taxon>
        <taxon>Gemmatimonadales</taxon>
        <taxon>Gemmatimonadaceae</taxon>
        <taxon>Gemmatirosa</taxon>
    </lineage>
</organism>
<evidence type="ECO:0000313" key="3">
    <source>
        <dbReference type="Proteomes" id="UP000019151"/>
    </source>
</evidence>
<dbReference type="Proteomes" id="UP000019151">
    <property type="component" value="Chromosome"/>
</dbReference>
<protein>
    <recommendedName>
        <fullName evidence="4">DUF1003 domain-containing protein</fullName>
    </recommendedName>
</protein>
<dbReference type="PANTHER" id="PTHR41386:SF1">
    <property type="entry name" value="MEMBRANE PROTEIN"/>
    <property type="match status" value="1"/>
</dbReference>
<keyword evidence="3" id="KW-1185">Reference proteome</keyword>
<gene>
    <name evidence="2" type="ORF">J421_4232</name>
</gene>
<dbReference type="Pfam" id="PF06210">
    <property type="entry name" value="DUF1003"/>
    <property type="match status" value="1"/>
</dbReference>
<feature type="transmembrane region" description="Helical" evidence="1">
    <location>
        <begin position="85"/>
        <end position="107"/>
    </location>
</feature>
<dbReference type="HOGENOM" id="CLU_103350_1_0_0"/>
<dbReference type="PANTHER" id="PTHR41386">
    <property type="entry name" value="INTEGRAL MEMBRANE PROTEIN-RELATED"/>
    <property type="match status" value="1"/>
</dbReference>
<evidence type="ECO:0000313" key="2">
    <source>
        <dbReference type="EMBL" id="AHG91769.1"/>
    </source>
</evidence>
<dbReference type="InParanoid" id="W0RL28"/>
<evidence type="ECO:0008006" key="4">
    <source>
        <dbReference type="Google" id="ProtNLM"/>
    </source>
</evidence>
<dbReference type="KEGG" id="gba:J421_4232"/>